<evidence type="ECO:0000313" key="1">
    <source>
        <dbReference type="EMBL" id="SUB58532.1"/>
    </source>
</evidence>
<dbReference type="Pfam" id="PF06185">
    <property type="entry name" value="YecM"/>
    <property type="match status" value="1"/>
</dbReference>
<dbReference type="EMBL" id="UGTA01000001">
    <property type="protein sequence ID" value="SUB58532.1"/>
    <property type="molecule type" value="Genomic_DNA"/>
</dbReference>
<protein>
    <submittedName>
        <fullName evidence="1">Uncharacterized protein conserved in bacteria</fullName>
    </submittedName>
</protein>
<dbReference type="OrthoDB" id="5689462at2"/>
<dbReference type="GO" id="GO:0005829">
    <property type="term" value="C:cytosol"/>
    <property type="evidence" value="ECO:0007669"/>
    <property type="project" value="TreeGrafter"/>
</dbReference>
<organism evidence="1 2">
    <name type="scientific">Phocoenobacter uteri</name>
    <dbReference type="NCBI Taxonomy" id="146806"/>
    <lineage>
        <taxon>Bacteria</taxon>
        <taxon>Pseudomonadati</taxon>
        <taxon>Pseudomonadota</taxon>
        <taxon>Gammaproteobacteria</taxon>
        <taxon>Pasteurellales</taxon>
        <taxon>Pasteurellaceae</taxon>
        <taxon>Phocoenobacter</taxon>
    </lineage>
</organism>
<dbReference type="RefSeq" id="WP_115315051.1">
    <property type="nucleotide sequence ID" value="NZ_LWIF01000001.1"/>
</dbReference>
<dbReference type="InterPro" id="IPR029068">
    <property type="entry name" value="Glyas_Bleomycin-R_OHBP_Dase"/>
</dbReference>
<proteinExistence type="predicted"/>
<dbReference type="PANTHER" id="PTHR37519:SF1">
    <property type="entry name" value="DIHYDROXYBIPHENYL DIOXYGENASE DOMAIN-CONTAINING PROTEIN"/>
    <property type="match status" value="1"/>
</dbReference>
<name>A0A379C828_9PAST</name>
<sequence length="190" mass="22115">MKHKLLFEQNEIFFKKFSLFEEKIKKLAKVMRVSLNNYQIDHLAIRLNQKETAQLCLVTLLKYGKVISDNMVNGRPIYIIKLNEPLIIANQKVDVIELPFPKGKTYPVEGLEHIEIVMPFVENETTQQWCERIQTTFLWHKNPQLKVKVSEPKVDGEQLPNPSIAVSFVDSTENHTCIKIHPYTLEKVIS</sequence>
<evidence type="ECO:0000313" key="2">
    <source>
        <dbReference type="Proteomes" id="UP000255417"/>
    </source>
</evidence>
<reference evidence="1 2" key="1">
    <citation type="submission" date="2018-06" db="EMBL/GenBank/DDBJ databases">
        <authorList>
            <consortium name="Pathogen Informatics"/>
            <person name="Doyle S."/>
        </authorList>
    </citation>
    <scope>NUCLEOTIDE SEQUENCE [LARGE SCALE GENOMIC DNA]</scope>
    <source>
        <strain evidence="1 2">NCTC12872</strain>
    </source>
</reference>
<dbReference type="Proteomes" id="UP000255417">
    <property type="component" value="Unassembled WGS sequence"/>
</dbReference>
<dbReference type="Gene3D" id="3.10.180.10">
    <property type="entry name" value="2,3-Dihydroxybiphenyl 1,2-Dioxygenase, domain 1"/>
    <property type="match status" value="1"/>
</dbReference>
<gene>
    <name evidence="1" type="primary">yecM</name>
    <name evidence="1" type="ORF">NCTC12872_00495</name>
</gene>
<accession>A0A379C828</accession>
<dbReference type="AlphaFoldDB" id="A0A379C828"/>
<dbReference type="NCBIfam" id="NF008680">
    <property type="entry name" value="PRK11700.1-3"/>
    <property type="match status" value="1"/>
</dbReference>
<dbReference type="SUPFAM" id="SSF54593">
    <property type="entry name" value="Glyoxalase/Bleomycin resistance protein/Dihydroxybiphenyl dioxygenase"/>
    <property type="match status" value="1"/>
</dbReference>
<dbReference type="InterPro" id="IPR010393">
    <property type="entry name" value="DUF991_YecM-like"/>
</dbReference>
<dbReference type="PANTHER" id="PTHR37519">
    <property type="match status" value="1"/>
</dbReference>
<keyword evidence="2" id="KW-1185">Reference proteome</keyword>